<dbReference type="Pfam" id="PF08755">
    <property type="entry name" value="YccV-like"/>
    <property type="match status" value="1"/>
</dbReference>
<dbReference type="SUPFAM" id="SSF141255">
    <property type="entry name" value="YccV-like"/>
    <property type="match status" value="1"/>
</dbReference>
<dbReference type="PROSITE" id="PS50181">
    <property type="entry name" value="FBOX"/>
    <property type="match status" value="1"/>
</dbReference>
<reference evidence="3 4" key="1">
    <citation type="submission" date="2023-08" db="EMBL/GenBank/DDBJ databases">
        <title>Black Yeasts Isolated from many extreme environments.</title>
        <authorList>
            <person name="Coleine C."/>
            <person name="Stajich J.E."/>
            <person name="Selbmann L."/>
        </authorList>
    </citation>
    <scope>NUCLEOTIDE SEQUENCE [LARGE SCALE GENOMIC DNA]</scope>
    <source>
        <strain evidence="3 4">CCFEE 5885</strain>
    </source>
</reference>
<accession>A0ABR0K916</accession>
<dbReference type="Gene3D" id="1.20.1280.50">
    <property type="match status" value="1"/>
</dbReference>
<dbReference type="SUPFAM" id="SSF81383">
    <property type="entry name" value="F-box domain"/>
    <property type="match status" value="1"/>
</dbReference>
<name>A0ABR0K916_9EURO</name>
<feature type="domain" description="F-box" evidence="2">
    <location>
        <begin position="14"/>
        <end position="60"/>
    </location>
</feature>
<dbReference type="InterPro" id="IPR032698">
    <property type="entry name" value="SirB1_N"/>
</dbReference>
<organism evidence="3 4">
    <name type="scientific">Lithohypha guttulata</name>
    <dbReference type="NCBI Taxonomy" id="1690604"/>
    <lineage>
        <taxon>Eukaryota</taxon>
        <taxon>Fungi</taxon>
        <taxon>Dikarya</taxon>
        <taxon>Ascomycota</taxon>
        <taxon>Pezizomycotina</taxon>
        <taxon>Eurotiomycetes</taxon>
        <taxon>Chaetothyriomycetidae</taxon>
        <taxon>Chaetothyriales</taxon>
        <taxon>Trichomeriaceae</taxon>
        <taxon>Lithohypha</taxon>
    </lineage>
</organism>
<evidence type="ECO:0000313" key="4">
    <source>
        <dbReference type="Proteomes" id="UP001345013"/>
    </source>
</evidence>
<dbReference type="NCBIfam" id="TIGR02097">
    <property type="entry name" value="yccV"/>
    <property type="match status" value="1"/>
</dbReference>
<dbReference type="SMART" id="SM00992">
    <property type="entry name" value="YccV-like"/>
    <property type="match status" value="1"/>
</dbReference>
<dbReference type="Proteomes" id="UP001345013">
    <property type="component" value="Unassembled WGS sequence"/>
</dbReference>
<dbReference type="PANTHER" id="PTHR31350">
    <property type="entry name" value="SI:DKEY-261L7.2"/>
    <property type="match status" value="1"/>
</dbReference>
<gene>
    <name evidence="3" type="ORF">LTR24_005372</name>
</gene>
<dbReference type="Pfam" id="PF12937">
    <property type="entry name" value="F-box-like"/>
    <property type="match status" value="1"/>
</dbReference>
<dbReference type="Gene3D" id="2.30.30.390">
    <property type="entry name" value="Hemimethylated DNA-binding domain"/>
    <property type="match status" value="1"/>
</dbReference>
<evidence type="ECO:0000259" key="2">
    <source>
        <dbReference type="PROSITE" id="PS50181"/>
    </source>
</evidence>
<dbReference type="EMBL" id="JAVRRG010000061">
    <property type="protein sequence ID" value="KAK5092235.1"/>
    <property type="molecule type" value="Genomic_DNA"/>
</dbReference>
<sequence length="646" mass="73382">MTQIRRESSALRPLPRLDALPDEVIQAILQQLDALTLITISTVSRHFQAVANEQLIWKDLLLQNFRFWDDKHELSKKVGDPSFHDWKDLYAVRHTSNVATRRAVQYMIDEPVGRLAKAQDALEYGYGIKDVLLELNKDASLTDCVLAQRYWSQMVLACLNRSVALDQWTRIRYRTDIANPTETALACLDMFVLGPTVEGDINDTFRRLDEMVDAVRAGTPDLDDQTPRQKAIAIAEFLRAKKWVGIDEDRDYYSIENQFLGLALRSPHRNSLPLISCVIYSYVCRAFGLRAQPCSYPMHVHAVVQPPLPSSPTDPQLDLDNRPLPPDHSTDPFNPDKEQPSDLTHLYIDPFNSATPSTLSRMQSQLQFTAPNATQTQRVMYLLPASHRSLLIRSAHNIIRSVQSTPFDAAHRQQTSDTHNTVDISIYDAAYAALFALVMFPSSAQGLASSLSDLRQHYAHHYIEDLRNYTNHILPLTTGLGAFGGDRGVTDPLVKLIRDEDNTPKKAKRRSELRASGPTTNGEAEAEESGSDIRFRVGTVFRHRRQGYVAVVYGWDGKCEMEERWILGNGVDRLPKGRGQPFYNAFVDDRSTRYVAQENIVPLRPDEFSAEDAERTFPAEIGKWFRRYDSQTARFVSNVRDEYPED</sequence>
<evidence type="ECO:0000313" key="3">
    <source>
        <dbReference type="EMBL" id="KAK5092235.1"/>
    </source>
</evidence>
<dbReference type="InterPro" id="IPR036623">
    <property type="entry name" value="Hemimethylated_DNA-bd_sf"/>
</dbReference>
<feature type="region of interest" description="Disordered" evidence="1">
    <location>
        <begin position="307"/>
        <end position="340"/>
    </location>
</feature>
<dbReference type="PANTHER" id="PTHR31350:SF27">
    <property type="entry name" value="HEMIMETHYLATED DNA-BINDING DOMAIN-CONTAINING PROTEIN"/>
    <property type="match status" value="1"/>
</dbReference>
<protein>
    <recommendedName>
        <fullName evidence="2">F-box domain-containing protein</fullName>
    </recommendedName>
</protein>
<dbReference type="InterPro" id="IPR036047">
    <property type="entry name" value="F-box-like_dom_sf"/>
</dbReference>
<feature type="region of interest" description="Disordered" evidence="1">
    <location>
        <begin position="500"/>
        <end position="529"/>
    </location>
</feature>
<keyword evidence="4" id="KW-1185">Reference proteome</keyword>
<feature type="compositionally biased region" description="Basic and acidic residues" evidence="1">
    <location>
        <begin position="328"/>
        <end position="340"/>
    </location>
</feature>
<dbReference type="Pfam" id="PF13369">
    <property type="entry name" value="Transglut_core2"/>
    <property type="match status" value="1"/>
</dbReference>
<comment type="caution">
    <text evidence="3">The sequence shown here is derived from an EMBL/GenBank/DDBJ whole genome shotgun (WGS) entry which is preliminary data.</text>
</comment>
<evidence type="ECO:0000256" key="1">
    <source>
        <dbReference type="SAM" id="MobiDB-lite"/>
    </source>
</evidence>
<dbReference type="SMART" id="SM00256">
    <property type="entry name" value="FBOX"/>
    <property type="match status" value="1"/>
</dbReference>
<dbReference type="InterPro" id="IPR001810">
    <property type="entry name" value="F-box_dom"/>
</dbReference>
<proteinExistence type="predicted"/>
<dbReference type="InterPro" id="IPR011722">
    <property type="entry name" value="Hemimethylated_DNA-bd_dom"/>
</dbReference>